<dbReference type="Proteomes" id="UP001173578">
    <property type="component" value="Unassembled WGS sequence"/>
</dbReference>
<evidence type="ECO:0000256" key="1">
    <source>
        <dbReference type="SAM" id="Coils"/>
    </source>
</evidence>
<evidence type="ECO:0000313" key="2">
    <source>
        <dbReference type="EMBL" id="MDM1550465.1"/>
    </source>
</evidence>
<protein>
    <submittedName>
        <fullName evidence="2">Uncharacterized protein</fullName>
    </submittedName>
</protein>
<feature type="coiled-coil region" evidence="1">
    <location>
        <begin position="12"/>
        <end position="39"/>
    </location>
</feature>
<proteinExistence type="predicted"/>
<dbReference type="EMBL" id="JACALR010000002">
    <property type="protein sequence ID" value="MDM1550465.1"/>
    <property type="molecule type" value="Genomic_DNA"/>
</dbReference>
<organism evidence="2 3">
    <name type="scientific">Empedobacter falsenii</name>
    <dbReference type="NCBI Taxonomy" id="343874"/>
    <lineage>
        <taxon>Bacteria</taxon>
        <taxon>Pseudomonadati</taxon>
        <taxon>Bacteroidota</taxon>
        <taxon>Flavobacteriia</taxon>
        <taxon>Flavobacteriales</taxon>
        <taxon>Weeksellaceae</taxon>
        <taxon>Empedobacter</taxon>
    </lineage>
</organism>
<dbReference type="AlphaFoldDB" id="A0AAW7DF17"/>
<comment type="caution">
    <text evidence="2">The sequence shown here is derived from an EMBL/GenBank/DDBJ whole genome shotgun (WGS) entry which is preliminary data.</text>
</comment>
<evidence type="ECO:0000313" key="3">
    <source>
        <dbReference type="Proteomes" id="UP001173578"/>
    </source>
</evidence>
<reference evidence="2" key="1">
    <citation type="submission" date="2020-06" db="EMBL/GenBank/DDBJ databases">
        <authorList>
            <person name="Dong N."/>
        </authorList>
    </citation>
    <scope>NUCLEOTIDE SEQUENCE</scope>
    <source>
        <strain evidence="2">210</strain>
    </source>
</reference>
<keyword evidence="1" id="KW-0175">Coiled coil</keyword>
<accession>A0AAW7DF17</accession>
<gene>
    <name evidence="2" type="ORF">HX095_04490</name>
</gene>
<sequence length="178" mass="20899">MNDYQKQKKDTYEFLQDLKNDLNTDIKNITEEKNKLTESEKGITALLNLTSEQIKELGHIEMKIRFNTRKNIEANYEGFKSSGKIGNIEDSKLKTNILSYYQEYMSTTLEMEKDINIYKKDIVEMLGKNNFKTITLEDPYFRTKLELYIGTIQSLTDTYNEDIKKANETIKGIDNYLN</sequence>
<name>A0AAW7DF17_9FLAO</name>
<reference evidence="2" key="2">
    <citation type="journal article" date="2022" name="Sci. Total Environ.">
        <title>Prevalence, transmission, and molecular epidemiology of tet(X)-positive bacteria among humans, animals, and environmental niches in China: An epidemiological, and genomic-based study.</title>
        <authorList>
            <person name="Dong N."/>
            <person name="Zeng Y."/>
            <person name="Cai C."/>
            <person name="Sun C."/>
            <person name="Lu J."/>
            <person name="Liu C."/>
            <person name="Zhou H."/>
            <person name="Sun Q."/>
            <person name="Shu L."/>
            <person name="Wang H."/>
            <person name="Wang Y."/>
            <person name="Wang S."/>
            <person name="Wu C."/>
            <person name="Chan E.W."/>
            <person name="Chen G."/>
            <person name="Shen Z."/>
            <person name="Chen S."/>
            <person name="Zhang R."/>
        </authorList>
    </citation>
    <scope>NUCLEOTIDE SEQUENCE</scope>
    <source>
        <strain evidence="2">210</strain>
    </source>
</reference>